<evidence type="ECO:0000256" key="3">
    <source>
        <dbReference type="ARBA" id="ARBA00022759"/>
    </source>
</evidence>
<protein>
    <submittedName>
        <fullName evidence="8">S1/P1 Nuclease</fullName>
    </submittedName>
</protein>
<dbReference type="GO" id="GO:0016788">
    <property type="term" value="F:hydrolase activity, acting on ester bonds"/>
    <property type="evidence" value="ECO:0007669"/>
    <property type="project" value="InterPro"/>
</dbReference>
<reference evidence="8 9" key="1">
    <citation type="submission" date="2016-10" db="EMBL/GenBank/DDBJ databases">
        <authorList>
            <person name="de Groot N.N."/>
        </authorList>
    </citation>
    <scope>NUCLEOTIDE SEQUENCE [LARGE SCALE GENOMIC DNA]</scope>
    <source>
        <strain evidence="8 9">DSM 5885</strain>
    </source>
</reference>
<keyword evidence="2" id="KW-0479">Metal-binding</keyword>
<dbReference type="PANTHER" id="PTHR33146">
    <property type="entry name" value="ENDONUCLEASE 4"/>
    <property type="match status" value="1"/>
</dbReference>
<evidence type="ECO:0000256" key="6">
    <source>
        <dbReference type="ARBA" id="ARBA00023180"/>
    </source>
</evidence>
<evidence type="ECO:0000313" key="9">
    <source>
        <dbReference type="Proteomes" id="UP000198607"/>
    </source>
</evidence>
<dbReference type="Pfam" id="PF02265">
    <property type="entry name" value="S1-P1_nuclease"/>
    <property type="match status" value="1"/>
</dbReference>
<evidence type="ECO:0000256" key="7">
    <source>
        <dbReference type="SAM" id="MobiDB-lite"/>
    </source>
</evidence>
<dbReference type="GO" id="GO:0006308">
    <property type="term" value="P:DNA catabolic process"/>
    <property type="evidence" value="ECO:0007669"/>
    <property type="project" value="InterPro"/>
</dbReference>
<organism evidence="8 9">
    <name type="scientific">Propionivibrio dicarboxylicus</name>
    <dbReference type="NCBI Taxonomy" id="83767"/>
    <lineage>
        <taxon>Bacteria</taxon>
        <taxon>Pseudomonadati</taxon>
        <taxon>Pseudomonadota</taxon>
        <taxon>Betaproteobacteria</taxon>
        <taxon>Rhodocyclales</taxon>
        <taxon>Rhodocyclaceae</taxon>
        <taxon>Propionivibrio</taxon>
    </lineage>
</organism>
<dbReference type="AlphaFoldDB" id="A0A1G7W7Y9"/>
<keyword evidence="5" id="KW-1015">Disulfide bond</keyword>
<dbReference type="PANTHER" id="PTHR33146:SF10">
    <property type="entry name" value="STRAND-SPECIFIC NUCLEASE, PUTATIVE-RELATED"/>
    <property type="match status" value="1"/>
</dbReference>
<dbReference type="CDD" id="cd11010">
    <property type="entry name" value="S1-P1_nuclease"/>
    <property type="match status" value="1"/>
</dbReference>
<keyword evidence="4" id="KW-0378">Hydrolase</keyword>
<name>A0A1G7W7Y9_9RHOO</name>
<evidence type="ECO:0000256" key="4">
    <source>
        <dbReference type="ARBA" id="ARBA00022801"/>
    </source>
</evidence>
<dbReference type="GO" id="GO:0004519">
    <property type="term" value="F:endonuclease activity"/>
    <property type="evidence" value="ECO:0007669"/>
    <property type="project" value="UniProtKB-KW"/>
</dbReference>
<accession>A0A1G7W7Y9</accession>
<dbReference type="GO" id="GO:0046872">
    <property type="term" value="F:metal ion binding"/>
    <property type="evidence" value="ECO:0007669"/>
    <property type="project" value="UniProtKB-KW"/>
</dbReference>
<keyword evidence="6" id="KW-0325">Glycoprotein</keyword>
<keyword evidence="1" id="KW-0540">Nuclease</keyword>
<dbReference type="Proteomes" id="UP000198607">
    <property type="component" value="Unassembled WGS sequence"/>
</dbReference>
<dbReference type="EMBL" id="FNCY01000001">
    <property type="protein sequence ID" value="SDG68031.1"/>
    <property type="molecule type" value="Genomic_DNA"/>
</dbReference>
<evidence type="ECO:0000256" key="2">
    <source>
        <dbReference type="ARBA" id="ARBA00022723"/>
    </source>
</evidence>
<feature type="compositionally biased region" description="Basic and acidic residues" evidence="7">
    <location>
        <begin position="8"/>
        <end position="21"/>
    </location>
</feature>
<proteinExistence type="predicted"/>
<feature type="region of interest" description="Disordered" evidence="7">
    <location>
        <begin position="1"/>
        <end position="31"/>
    </location>
</feature>
<keyword evidence="9" id="KW-1185">Reference proteome</keyword>
<dbReference type="Gene3D" id="1.10.575.10">
    <property type="entry name" value="P1 Nuclease"/>
    <property type="match status" value="1"/>
</dbReference>
<dbReference type="STRING" id="83767.SAMN05660652_00436"/>
<keyword evidence="3" id="KW-0255">Endonuclease</keyword>
<gene>
    <name evidence="8" type="ORF">SAMN05660652_00436</name>
</gene>
<dbReference type="InterPro" id="IPR003154">
    <property type="entry name" value="S1/P1nuclease"/>
</dbReference>
<dbReference type="GO" id="GO:0003676">
    <property type="term" value="F:nucleic acid binding"/>
    <property type="evidence" value="ECO:0007669"/>
    <property type="project" value="InterPro"/>
</dbReference>
<dbReference type="SUPFAM" id="SSF48537">
    <property type="entry name" value="Phospholipase C/P1 nuclease"/>
    <property type="match status" value="1"/>
</dbReference>
<evidence type="ECO:0000256" key="5">
    <source>
        <dbReference type="ARBA" id="ARBA00023157"/>
    </source>
</evidence>
<evidence type="ECO:0000313" key="8">
    <source>
        <dbReference type="EMBL" id="SDG68031.1"/>
    </source>
</evidence>
<evidence type="ECO:0000256" key="1">
    <source>
        <dbReference type="ARBA" id="ARBA00022722"/>
    </source>
</evidence>
<sequence length="278" mass="30777">MTPSARQEAARLLDAHPDRTRWQAPGGETPDARQTFIAASTWPDEIRHDPRFFTQATEAPTPLLAGFPDMERHTSWHTLARPLDAPAGQLSPNTTSENLGTAIATQCSYFEYQTANAATRTYALPWLIHLVGDAHQPLHVSLRLDTNGEWDGFGTQFRVRDPAGARKSPISLHSYWDDLGGPRKLHGNALDTAIDNLIAHHPQSAMDAEAPAPQWLDESWRAAQANAYPASNDDIAVIDDDFRERSRAIAERRITQAGYRLGRLLNRLLDGPGIAIPQ</sequence>
<dbReference type="InterPro" id="IPR008947">
    <property type="entry name" value="PLipase_C/P1_nuclease_dom_sf"/>
</dbReference>